<gene>
    <name evidence="2" type="ORF">PCO31111_03735</name>
</gene>
<dbReference type="AlphaFoldDB" id="A0A5E4X8B4"/>
<proteinExistence type="predicted"/>
<dbReference type="Proteomes" id="UP000383971">
    <property type="component" value="Unassembled WGS sequence"/>
</dbReference>
<name>A0A5E4X8B4_9BURK</name>
<keyword evidence="3" id="KW-1185">Reference proteome</keyword>
<reference evidence="2 3" key="1">
    <citation type="submission" date="2019-08" db="EMBL/GenBank/DDBJ databases">
        <authorList>
            <person name="Peeters C."/>
        </authorList>
    </citation>
    <scope>NUCLEOTIDE SEQUENCE [LARGE SCALE GENOMIC DNA]</scope>
    <source>
        <strain evidence="2 3">LMG 31111</strain>
    </source>
</reference>
<evidence type="ECO:0000313" key="2">
    <source>
        <dbReference type="EMBL" id="VVE32589.1"/>
    </source>
</evidence>
<evidence type="ECO:0000256" key="1">
    <source>
        <dbReference type="SAM" id="MobiDB-lite"/>
    </source>
</evidence>
<feature type="compositionally biased region" description="Basic and acidic residues" evidence="1">
    <location>
        <begin position="48"/>
        <end position="57"/>
    </location>
</feature>
<evidence type="ECO:0000313" key="3">
    <source>
        <dbReference type="Proteomes" id="UP000383971"/>
    </source>
</evidence>
<protein>
    <submittedName>
        <fullName evidence="2">Oxidoreductase</fullName>
    </submittedName>
</protein>
<feature type="region of interest" description="Disordered" evidence="1">
    <location>
        <begin position="48"/>
        <end position="67"/>
    </location>
</feature>
<dbReference type="Gene3D" id="2.60.120.430">
    <property type="entry name" value="Galactose-binding lectin"/>
    <property type="match status" value="1"/>
</dbReference>
<dbReference type="RefSeq" id="WP_150586193.1">
    <property type="nucleotide sequence ID" value="NZ_CABPSE010000013.1"/>
</dbReference>
<organism evidence="2 3">
    <name type="scientific">Pandoraea communis</name>
    <dbReference type="NCBI Taxonomy" id="2508297"/>
    <lineage>
        <taxon>Bacteria</taxon>
        <taxon>Pseudomonadati</taxon>
        <taxon>Pseudomonadota</taxon>
        <taxon>Betaproteobacteria</taxon>
        <taxon>Burkholderiales</taxon>
        <taxon>Burkholderiaceae</taxon>
        <taxon>Pandoraea</taxon>
    </lineage>
</organism>
<accession>A0A5E4X8B4</accession>
<sequence>MTTDRINKRMKVYASEGWQDTGYKIGAQSAPKVILRASGEWCTRTDDRKFGRRDADGRTPNSGATYLHNVSGDDGYPYHGPDALMGQLIGRFGKDGQPFLIGKHKSFMVEGTPSDLSLWLCCNDPLGSAKLDNDGALDVTLELDDNRDIDKRAQHFDRVLNRWVYDDEGPQR</sequence>
<dbReference type="EMBL" id="CABPSE010000013">
    <property type="protein sequence ID" value="VVE32589.1"/>
    <property type="molecule type" value="Genomic_DNA"/>
</dbReference>